<proteinExistence type="predicted"/>
<dbReference type="AlphaFoldDB" id="A0A656YX98"/>
<accession>A0A656YX98</accession>
<protein>
    <submittedName>
        <fullName evidence="1">Uncharacterized protein</fullName>
    </submittedName>
</protein>
<sequence length="91" mass="10524">MIIAYKPPNKSKSVQISRALNGYKDRSNHGEYTYQRDGLLEKIPHRKLTKNVILLKEKDHEKLTEILEKYEAEYYAGTIGKTSETSKILPT</sequence>
<keyword evidence="2" id="KW-1185">Reference proteome</keyword>
<dbReference type="EMBL" id="LHXT01000138">
    <property type="protein sequence ID" value="KXA96019.1"/>
    <property type="molecule type" value="Genomic_DNA"/>
</dbReference>
<organism evidence="1 2">
    <name type="scientific">candidate division MSBL1 archaeon SCGC-AAA259J03</name>
    <dbReference type="NCBI Taxonomy" id="1698269"/>
    <lineage>
        <taxon>Archaea</taxon>
        <taxon>Methanobacteriati</taxon>
        <taxon>Methanobacteriota</taxon>
        <taxon>candidate division MSBL1</taxon>
    </lineage>
</organism>
<gene>
    <name evidence="1" type="ORF">AKJ39_05170</name>
</gene>
<evidence type="ECO:0000313" key="2">
    <source>
        <dbReference type="Proteomes" id="UP000070257"/>
    </source>
</evidence>
<comment type="caution">
    <text evidence="1">The sequence shown here is derived from an EMBL/GenBank/DDBJ whole genome shotgun (WGS) entry which is preliminary data.</text>
</comment>
<name>A0A656YX98_9EURY</name>
<evidence type="ECO:0000313" key="1">
    <source>
        <dbReference type="EMBL" id="KXA96019.1"/>
    </source>
</evidence>
<dbReference type="Proteomes" id="UP000070257">
    <property type="component" value="Unassembled WGS sequence"/>
</dbReference>
<reference evidence="1 2" key="1">
    <citation type="journal article" date="2016" name="Sci. Rep.">
        <title>Metabolic traits of an uncultured archaeal lineage -MSBL1- from brine pools of the Red Sea.</title>
        <authorList>
            <person name="Mwirichia R."/>
            <person name="Alam I."/>
            <person name="Rashid M."/>
            <person name="Vinu M."/>
            <person name="Ba-Alawi W."/>
            <person name="Anthony Kamau A."/>
            <person name="Kamanda Ngugi D."/>
            <person name="Goker M."/>
            <person name="Klenk H.P."/>
            <person name="Bajic V."/>
            <person name="Stingl U."/>
        </authorList>
    </citation>
    <scope>NUCLEOTIDE SEQUENCE [LARGE SCALE GENOMIC DNA]</scope>
    <source>
        <strain evidence="1">SCGC-AAA259J03</strain>
    </source>
</reference>